<keyword evidence="2" id="KW-0813">Transport</keyword>
<dbReference type="InterPro" id="IPR036280">
    <property type="entry name" value="Multihaem_cyt_sf"/>
</dbReference>
<dbReference type="Pfam" id="PF14537">
    <property type="entry name" value="Cytochrom_c3_2"/>
    <property type="match status" value="1"/>
</dbReference>
<name>A0A284VS27_9EURY</name>
<dbReference type="InterPro" id="IPR012286">
    <property type="entry name" value="Tetrahaem_cytochrome"/>
</dbReference>
<evidence type="ECO:0000256" key="1">
    <source>
        <dbReference type="ARBA" id="ARBA00004196"/>
    </source>
</evidence>
<reference evidence="9" key="1">
    <citation type="submission" date="2017-06" db="EMBL/GenBank/DDBJ databases">
        <authorList>
            <person name="Cremers G."/>
        </authorList>
    </citation>
    <scope>NUCLEOTIDE SEQUENCE [LARGE SCALE GENOMIC DNA]</scope>
</reference>
<keyword evidence="6" id="KW-0408">Iron</keyword>
<organism evidence="8 9">
    <name type="scientific">Candidatus Methanoperedens nitratireducens</name>
    <dbReference type="NCBI Taxonomy" id="1392998"/>
    <lineage>
        <taxon>Archaea</taxon>
        <taxon>Methanobacteriati</taxon>
        <taxon>Methanobacteriota</taxon>
        <taxon>Stenosarchaea group</taxon>
        <taxon>Methanomicrobia</taxon>
        <taxon>Methanosarcinales</taxon>
        <taxon>ANME-2 cluster</taxon>
        <taxon>Candidatus Methanoperedentaceae</taxon>
        <taxon>Candidatus Methanoperedens</taxon>
    </lineage>
</organism>
<evidence type="ECO:0000256" key="2">
    <source>
        <dbReference type="ARBA" id="ARBA00022448"/>
    </source>
</evidence>
<keyword evidence="4" id="KW-0479">Metal-binding</keyword>
<comment type="subcellular location">
    <subcellularLocation>
        <location evidence="1">Cell envelope</location>
    </subcellularLocation>
</comment>
<keyword evidence="5" id="KW-0249">Electron transport</keyword>
<dbReference type="SUPFAM" id="SSF48695">
    <property type="entry name" value="Multiheme cytochromes"/>
    <property type="match status" value="1"/>
</dbReference>
<dbReference type="Proteomes" id="UP000218615">
    <property type="component" value="Unassembled WGS sequence"/>
</dbReference>
<evidence type="ECO:0000256" key="3">
    <source>
        <dbReference type="ARBA" id="ARBA00022617"/>
    </source>
</evidence>
<evidence type="ECO:0000256" key="4">
    <source>
        <dbReference type="ARBA" id="ARBA00022723"/>
    </source>
</evidence>
<evidence type="ECO:0000256" key="6">
    <source>
        <dbReference type="ARBA" id="ARBA00023004"/>
    </source>
</evidence>
<dbReference type="EMBL" id="FZMP01000206">
    <property type="protein sequence ID" value="SNQ62086.1"/>
    <property type="molecule type" value="Genomic_DNA"/>
</dbReference>
<proteinExistence type="predicted"/>
<dbReference type="GO" id="GO:0046872">
    <property type="term" value="F:metal ion binding"/>
    <property type="evidence" value="ECO:0007669"/>
    <property type="project" value="UniProtKB-KW"/>
</dbReference>
<keyword evidence="9" id="KW-1185">Reference proteome</keyword>
<dbReference type="AlphaFoldDB" id="A0A284VS27"/>
<evidence type="ECO:0000313" key="9">
    <source>
        <dbReference type="Proteomes" id="UP000218615"/>
    </source>
</evidence>
<evidence type="ECO:0000313" key="8">
    <source>
        <dbReference type="EMBL" id="SNQ62086.1"/>
    </source>
</evidence>
<dbReference type="RefSeq" id="WP_096206702.1">
    <property type="nucleotide sequence ID" value="NZ_FZMP01000206.1"/>
</dbReference>
<keyword evidence="3" id="KW-0349">Heme</keyword>
<dbReference type="Gene3D" id="1.10.780.10">
    <property type="entry name" value="Hydroxylamine Oxidoreductase, Chain A, domain 1"/>
    <property type="match status" value="1"/>
</dbReference>
<feature type="domain" description="Tetrahaem cytochrome" evidence="7">
    <location>
        <begin position="97"/>
        <end position="195"/>
    </location>
</feature>
<accession>A0A284VS27</accession>
<evidence type="ECO:0000259" key="7">
    <source>
        <dbReference type="Pfam" id="PF14537"/>
    </source>
</evidence>
<dbReference type="OrthoDB" id="146826at2157"/>
<gene>
    <name evidence="8" type="ORF">MNV_590019</name>
</gene>
<sequence>MRKNALKITIGIVFVLLILSAIQLIVQPAVAAAPQLPNNSCADCHRKLIFTSEEQRQFVEIRIKHLESGITCSIVCHEDKLNKSTASSYALWSISTHALFNVTCEKCHGGNPLATAKNEAHSGLSNSSISRANTPEACGKCHGAELEEFKSSLHFKKLESGEEGPAPACITCHQAHSVRVLTASEIEDFCSNCHNRITGIDPAVPKKAETALSSVNELQVGLSKARSAVITAKAAGKDTAEAEADLESARSILRHIPSVWHRFNLTYFDTEVQQGITKTQEAEKALSEGPAATTPEKSPGFEGIMLLAGALAVYFIKRR</sequence>
<protein>
    <recommendedName>
        <fullName evidence="7">Tetrahaem cytochrome domain-containing protein</fullName>
    </recommendedName>
</protein>
<evidence type="ECO:0000256" key="5">
    <source>
        <dbReference type="ARBA" id="ARBA00022982"/>
    </source>
</evidence>